<protein>
    <submittedName>
        <fullName evidence="2">Uncharacterized protein</fullName>
    </submittedName>
</protein>
<keyword evidence="3" id="KW-1185">Reference proteome</keyword>
<name>A0ABQ1MLK4_9SPHI</name>
<evidence type="ECO:0000256" key="1">
    <source>
        <dbReference type="SAM" id="Phobius"/>
    </source>
</evidence>
<organism evidence="2 3">
    <name type="scientific">Parapedobacter defluvii</name>
    <dbReference type="NCBI Taxonomy" id="2045106"/>
    <lineage>
        <taxon>Bacteria</taxon>
        <taxon>Pseudomonadati</taxon>
        <taxon>Bacteroidota</taxon>
        <taxon>Sphingobacteriia</taxon>
        <taxon>Sphingobacteriales</taxon>
        <taxon>Sphingobacteriaceae</taxon>
        <taxon>Parapedobacter</taxon>
    </lineage>
</organism>
<accession>A0ABQ1MLK4</accession>
<feature type="transmembrane region" description="Helical" evidence="1">
    <location>
        <begin position="49"/>
        <end position="68"/>
    </location>
</feature>
<gene>
    <name evidence="2" type="ORF">GCM10011386_38620</name>
</gene>
<evidence type="ECO:0000313" key="2">
    <source>
        <dbReference type="EMBL" id="GGC42655.1"/>
    </source>
</evidence>
<dbReference type="Proteomes" id="UP000597338">
    <property type="component" value="Unassembled WGS sequence"/>
</dbReference>
<keyword evidence="1" id="KW-0812">Transmembrane</keyword>
<keyword evidence="1" id="KW-1133">Transmembrane helix</keyword>
<evidence type="ECO:0000313" key="3">
    <source>
        <dbReference type="Proteomes" id="UP000597338"/>
    </source>
</evidence>
<comment type="caution">
    <text evidence="2">The sequence shown here is derived from an EMBL/GenBank/DDBJ whole genome shotgun (WGS) entry which is preliminary data.</text>
</comment>
<keyword evidence="1" id="KW-0472">Membrane</keyword>
<dbReference type="RefSeq" id="WP_188753107.1">
    <property type="nucleotide sequence ID" value="NZ_BMIK01000018.1"/>
</dbReference>
<proteinExistence type="predicted"/>
<dbReference type="EMBL" id="BMIK01000018">
    <property type="protein sequence ID" value="GGC42655.1"/>
    <property type="molecule type" value="Genomic_DNA"/>
</dbReference>
<sequence>MFGKKNKRDNDQQGKRLAENIAGKVYRTQTRLANYLNRKTAGTTRKQQIVFLATFTIALGVYCIYLILDSIFS</sequence>
<reference evidence="3" key="1">
    <citation type="journal article" date="2019" name="Int. J. Syst. Evol. Microbiol.">
        <title>The Global Catalogue of Microorganisms (GCM) 10K type strain sequencing project: providing services to taxonomists for standard genome sequencing and annotation.</title>
        <authorList>
            <consortium name="The Broad Institute Genomics Platform"/>
            <consortium name="The Broad Institute Genome Sequencing Center for Infectious Disease"/>
            <person name="Wu L."/>
            <person name="Ma J."/>
        </authorList>
    </citation>
    <scope>NUCLEOTIDE SEQUENCE [LARGE SCALE GENOMIC DNA]</scope>
    <source>
        <strain evidence="3">CGMCC 1.15342</strain>
    </source>
</reference>